<dbReference type="Proteomes" id="UP000198582">
    <property type="component" value="Unassembled WGS sequence"/>
</dbReference>
<protein>
    <submittedName>
        <fullName evidence="2">Uncharacterized protein</fullName>
    </submittedName>
</protein>
<organism evidence="2 3">
    <name type="scientific">Amycolatopsis saalfeldensis</name>
    <dbReference type="NCBI Taxonomy" id="394193"/>
    <lineage>
        <taxon>Bacteria</taxon>
        <taxon>Bacillati</taxon>
        <taxon>Actinomycetota</taxon>
        <taxon>Actinomycetes</taxon>
        <taxon>Pseudonocardiales</taxon>
        <taxon>Pseudonocardiaceae</taxon>
        <taxon>Amycolatopsis</taxon>
    </lineage>
</organism>
<name>A0A1H8QUV7_9PSEU</name>
<dbReference type="OrthoDB" id="3294110at2"/>
<keyword evidence="1" id="KW-0812">Transmembrane</keyword>
<reference evidence="2 3" key="1">
    <citation type="submission" date="2016-10" db="EMBL/GenBank/DDBJ databases">
        <authorList>
            <person name="de Groot N.N."/>
        </authorList>
    </citation>
    <scope>NUCLEOTIDE SEQUENCE [LARGE SCALE GENOMIC DNA]</scope>
    <source>
        <strain evidence="2 3">DSM 44993</strain>
    </source>
</reference>
<accession>A0A1H8QUV7</accession>
<gene>
    <name evidence="2" type="ORF">SAMN04489732_101493</name>
</gene>
<feature type="transmembrane region" description="Helical" evidence="1">
    <location>
        <begin position="140"/>
        <end position="163"/>
    </location>
</feature>
<evidence type="ECO:0000256" key="1">
    <source>
        <dbReference type="SAM" id="Phobius"/>
    </source>
</evidence>
<evidence type="ECO:0000313" key="3">
    <source>
        <dbReference type="Proteomes" id="UP000198582"/>
    </source>
</evidence>
<sequence length="326" mass="33812">MTTLLEPETPPRRPAADLRAIAVFAVAVVLGGVGGFALTELLGVGQLRWGETELSAIASTVGSLVVGLVAGRLLLGAGAAMTVRAPGPVTGWPGSRFGAASLILAPSLLLAGEVVRAGYDFFFPAQLAAMAGAPGTILTSYGLYTAGLVLMIPAFLALTGLIGRERPGWAFWGATIAIVGSTVRIFQDGISFLALQLVPAQGLETATRAVGGTYQAWYVLQTLDGSDNLAWAVLAIGAYRARVLGWVPALGVSFMLTHYSGVLKGADFSTLTGAVLLAAVFVPLGVSLWRRAEPVSRKAWWGGVASVVLLAAQYLFTALNGFHSWG</sequence>
<keyword evidence="1" id="KW-1133">Transmembrane helix</keyword>
<proteinExistence type="predicted"/>
<feature type="transmembrane region" description="Helical" evidence="1">
    <location>
        <begin position="301"/>
        <end position="322"/>
    </location>
</feature>
<dbReference type="AlphaFoldDB" id="A0A1H8QUV7"/>
<feature type="transmembrane region" description="Helical" evidence="1">
    <location>
        <begin position="97"/>
        <end position="119"/>
    </location>
</feature>
<dbReference type="RefSeq" id="WP_143086102.1">
    <property type="nucleotide sequence ID" value="NZ_FOEF01000001.1"/>
</dbReference>
<keyword evidence="1" id="KW-0472">Membrane</keyword>
<feature type="transmembrane region" description="Helical" evidence="1">
    <location>
        <begin position="169"/>
        <end position="186"/>
    </location>
</feature>
<dbReference type="STRING" id="394193.SAMN04489732_101493"/>
<keyword evidence="3" id="KW-1185">Reference proteome</keyword>
<feature type="transmembrane region" description="Helical" evidence="1">
    <location>
        <begin position="54"/>
        <end position="77"/>
    </location>
</feature>
<evidence type="ECO:0000313" key="2">
    <source>
        <dbReference type="EMBL" id="SEO57731.1"/>
    </source>
</evidence>
<dbReference type="EMBL" id="FOEF01000001">
    <property type="protein sequence ID" value="SEO57731.1"/>
    <property type="molecule type" value="Genomic_DNA"/>
</dbReference>
<feature type="transmembrane region" description="Helical" evidence="1">
    <location>
        <begin position="20"/>
        <end position="42"/>
    </location>
</feature>
<feature type="transmembrane region" description="Helical" evidence="1">
    <location>
        <begin position="268"/>
        <end position="289"/>
    </location>
</feature>